<dbReference type="OrthoDB" id="270284at2759"/>
<protein>
    <recommendedName>
        <fullName evidence="5">Translation machinery-associated protein 16</fullName>
    </recommendedName>
</protein>
<reference evidence="3" key="1">
    <citation type="submission" date="2022-11" db="EMBL/GenBank/DDBJ databases">
        <authorList>
            <person name="Petersen C."/>
        </authorList>
    </citation>
    <scope>NUCLEOTIDE SEQUENCE</scope>
    <source>
        <strain evidence="3">IBT 26290</strain>
    </source>
</reference>
<feature type="compositionally biased region" description="Basic and acidic residues" evidence="2">
    <location>
        <begin position="109"/>
        <end position="119"/>
    </location>
</feature>
<reference evidence="3" key="2">
    <citation type="journal article" date="2023" name="IMA Fungus">
        <title>Comparative genomic study of the Penicillium genus elucidates a diverse pangenome and 15 lateral gene transfer events.</title>
        <authorList>
            <person name="Petersen C."/>
            <person name="Sorensen T."/>
            <person name="Nielsen M.R."/>
            <person name="Sondergaard T.E."/>
            <person name="Sorensen J.L."/>
            <person name="Fitzpatrick D.A."/>
            <person name="Frisvad J.C."/>
            <person name="Nielsen K.L."/>
        </authorList>
    </citation>
    <scope>NUCLEOTIDE SEQUENCE</scope>
    <source>
        <strain evidence="3">IBT 26290</strain>
    </source>
</reference>
<comment type="caution">
    <text evidence="3">The sequence shown here is derived from an EMBL/GenBank/DDBJ whole genome shotgun (WGS) entry which is preliminary data.</text>
</comment>
<feature type="compositionally biased region" description="Basic residues" evidence="2">
    <location>
        <begin position="7"/>
        <end position="17"/>
    </location>
</feature>
<dbReference type="Pfam" id="PF11176">
    <property type="entry name" value="Tma16"/>
    <property type="match status" value="1"/>
</dbReference>
<evidence type="ECO:0000256" key="1">
    <source>
        <dbReference type="ARBA" id="ARBA00034127"/>
    </source>
</evidence>
<dbReference type="Proteomes" id="UP001149163">
    <property type="component" value="Unassembled WGS sequence"/>
</dbReference>
<dbReference type="GeneID" id="81430897"/>
<dbReference type="PANTHER" id="PTHR13349:SF2">
    <property type="entry name" value="TRANSLATION MACHINERY-ASSOCIATED PROTEIN 16"/>
    <property type="match status" value="1"/>
</dbReference>
<dbReference type="InterPro" id="IPR021346">
    <property type="entry name" value="Tma16"/>
</dbReference>
<sequence>MPSRSLQKVHKQISKKRGVVDSLHENSRDAQRLRRAGARDDRLSRHGAMSLKARQPYMERMQYFHNAAQTIVEPLSDTQLIEMVLKYINRDGEEIAQLKQERRKGRPPTRREEALSLRTETEEKEFKTGFWLPDLGDADVLHALKHWNGIWSGLSPMKFIRLTQDGVKQSSSFPPKGMS</sequence>
<evidence type="ECO:0008006" key="5">
    <source>
        <dbReference type="Google" id="ProtNLM"/>
    </source>
</evidence>
<dbReference type="InterPro" id="IPR038356">
    <property type="entry name" value="Tma16_sf"/>
</dbReference>
<comment type="similarity">
    <text evidence="1">Belongs to the TMA16 family.</text>
</comment>
<dbReference type="GO" id="GO:0005634">
    <property type="term" value="C:nucleus"/>
    <property type="evidence" value="ECO:0007669"/>
    <property type="project" value="TreeGrafter"/>
</dbReference>
<dbReference type="Gene3D" id="1.20.1440.170">
    <property type="entry name" value="Translation machinery-associated protein 16-like"/>
    <property type="match status" value="1"/>
</dbReference>
<dbReference type="EMBL" id="JAPQKN010000007">
    <property type="protein sequence ID" value="KAJ5153119.1"/>
    <property type="molecule type" value="Genomic_DNA"/>
</dbReference>
<proteinExistence type="inferred from homology"/>
<keyword evidence="4" id="KW-1185">Reference proteome</keyword>
<dbReference type="RefSeq" id="XP_056539427.1">
    <property type="nucleotide sequence ID" value="XM_056691721.1"/>
</dbReference>
<feature type="region of interest" description="Disordered" evidence="2">
    <location>
        <begin position="1"/>
        <end position="46"/>
    </location>
</feature>
<accession>A0A9W9HTI8</accession>
<organism evidence="3 4">
    <name type="scientific">Penicillium canariense</name>
    <dbReference type="NCBI Taxonomy" id="189055"/>
    <lineage>
        <taxon>Eukaryota</taxon>
        <taxon>Fungi</taxon>
        <taxon>Dikarya</taxon>
        <taxon>Ascomycota</taxon>
        <taxon>Pezizomycotina</taxon>
        <taxon>Eurotiomycetes</taxon>
        <taxon>Eurotiomycetidae</taxon>
        <taxon>Eurotiales</taxon>
        <taxon>Aspergillaceae</taxon>
        <taxon>Penicillium</taxon>
    </lineage>
</organism>
<gene>
    <name evidence="3" type="ORF">N7482_009597</name>
</gene>
<feature type="region of interest" description="Disordered" evidence="2">
    <location>
        <begin position="98"/>
        <end position="119"/>
    </location>
</feature>
<dbReference type="PANTHER" id="PTHR13349">
    <property type="entry name" value="TRANSLATION MACHINERY-ASSOCIATED PROTEIN 16"/>
    <property type="match status" value="1"/>
</dbReference>
<evidence type="ECO:0000313" key="3">
    <source>
        <dbReference type="EMBL" id="KAJ5153119.1"/>
    </source>
</evidence>
<dbReference type="AlphaFoldDB" id="A0A9W9HTI8"/>
<evidence type="ECO:0000313" key="4">
    <source>
        <dbReference type="Proteomes" id="UP001149163"/>
    </source>
</evidence>
<feature type="compositionally biased region" description="Basic and acidic residues" evidence="2">
    <location>
        <begin position="18"/>
        <end position="44"/>
    </location>
</feature>
<name>A0A9W9HTI8_9EURO</name>
<evidence type="ECO:0000256" key="2">
    <source>
        <dbReference type="SAM" id="MobiDB-lite"/>
    </source>
</evidence>